<dbReference type="GO" id="GO:0000976">
    <property type="term" value="F:transcription cis-regulatory region binding"/>
    <property type="evidence" value="ECO:0007669"/>
    <property type="project" value="TreeGrafter"/>
</dbReference>
<evidence type="ECO:0000313" key="8">
    <source>
        <dbReference type="Proteomes" id="UP000280501"/>
    </source>
</evidence>
<dbReference type="AlphaFoldDB" id="A0A3N4YSL8"/>
<keyword evidence="3" id="KW-0804">Transcription</keyword>
<protein>
    <submittedName>
        <fullName evidence="7">PAS domain S-box-containing protein</fullName>
    </submittedName>
</protein>
<keyword evidence="1" id="KW-0805">Transcription regulation</keyword>
<dbReference type="PANTHER" id="PTHR30146:SF109">
    <property type="entry name" value="HTH-TYPE TRANSCRIPTIONAL REGULATOR GALS"/>
    <property type="match status" value="1"/>
</dbReference>
<dbReference type="CDD" id="cd00130">
    <property type="entry name" value="PAS"/>
    <property type="match status" value="1"/>
</dbReference>
<evidence type="ECO:0000256" key="4">
    <source>
        <dbReference type="SAM" id="MobiDB-lite"/>
    </source>
</evidence>
<dbReference type="InterPro" id="IPR001610">
    <property type="entry name" value="PAC"/>
</dbReference>
<dbReference type="Proteomes" id="UP000280501">
    <property type="component" value="Unassembled WGS sequence"/>
</dbReference>
<dbReference type="InterPro" id="IPR013655">
    <property type="entry name" value="PAS_fold_3"/>
</dbReference>
<dbReference type="Gene3D" id="3.40.50.2300">
    <property type="match status" value="2"/>
</dbReference>
<name>A0A3N4YSL8_9MICO</name>
<dbReference type="PANTHER" id="PTHR30146">
    <property type="entry name" value="LACI-RELATED TRANSCRIPTIONAL REPRESSOR"/>
    <property type="match status" value="1"/>
</dbReference>
<dbReference type="Gene3D" id="3.30.450.20">
    <property type="entry name" value="PAS domain"/>
    <property type="match status" value="1"/>
</dbReference>
<dbReference type="SMART" id="SM00086">
    <property type="entry name" value="PAC"/>
    <property type="match status" value="1"/>
</dbReference>
<feature type="region of interest" description="Disordered" evidence="4">
    <location>
        <begin position="752"/>
        <end position="776"/>
    </location>
</feature>
<dbReference type="CDD" id="cd06267">
    <property type="entry name" value="PBP1_LacI_sugar_binding-like"/>
    <property type="match status" value="1"/>
</dbReference>
<accession>A0A3N4YSL8</accession>
<feature type="region of interest" description="Disordered" evidence="4">
    <location>
        <begin position="480"/>
        <end position="513"/>
    </location>
</feature>
<dbReference type="Pfam" id="PF13377">
    <property type="entry name" value="Peripla_BP_3"/>
    <property type="match status" value="1"/>
</dbReference>
<sequence length="776" mass="82422">MTSVRGKYSLAVLSPVVGGHYFGKVLAGVSRAARAGGHRVVVVQTYPADLERAQFPEEPPVGVPVGLDAADGLIVVTTAVDADTVERLGAEDRPMVLVGEHSPGAQAPAVAPDNAGGTRAAVEHLIAHGHVEIGFVGSLRQSDIVERYEAYRATLRDHGIEPREEWVYQAADNQEAAGAAAARQALTAGMPTTATFVATDRNAAGFTRMLQVSGLSLPRRQAVVGFDHSDLGARMRPRLATVDPHHDGVGELAVSLLVAQIRGERPRGRHLSAASLITRESCGCREASVGPVQGTGGGASTSWARLAGVAEIVLDGAGTTPGIEAWMRSVQRIVRGADALAVLPDADALASLVDITRALRPHPEALEQLVPALRSVEEELAKARKGRTRAPGEPGPTARRRAVARAITDVIVALSTGCTQTLLARAGRLERTIGEQYELDLGLLHADAPTIRTLRWLPKGHRGPATLALWSDAAERLAHPPVPDDVPRPGLRDYAGEVDSPAPRPPAGTAADPARELTVVGTTATSPQARALVGTKLPVASFPTRALLDSADGIAFVIPVTFDTSDWGLLLIGGAIDTHTTSARDKFDHWAAMLAVALDREARLVSLRTQRAALADMAARERALALDLRAGQVRYRLVEEVALEGTWDWDITTGHVYYSRTWKSLLGLADDEVGASIEEWTSRVHADDQRAVRSAIAQQLAGACMPLDLEHRLLAADGRELWVRARATTVTDDAGVRARMVGVLMVLGHEGPPGDAPWRTSRVRPPADASPFPASQ</sequence>
<feature type="domain" description="Transcriptional regulator LacI/GalR-like sensor" evidence="6">
    <location>
        <begin position="122"/>
        <end position="282"/>
    </location>
</feature>
<dbReference type="OrthoDB" id="8864477at2"/>
<evidence type="ECO:0000259" key="6">
    <source>
        <dbReference type="Pfam" id="PF13377"/>
    </source>
</evidence>
<feature type="compositionally biased region" description="Basic and acidic residues" evidence="4">
    <location>
        <begin position="485"/>
        <end position="495"/>
    </location>
</feature>
<evidence type="ECO:0000256" key="1">
    <source>
        <dbReference type="ARBA" id="ARBA00023015"/>
    </source>
</evidence>
<feature type="domain" description="PAS fold-3" evidence="5">
    <location>
        <begin position="656"/>
        <end position="743"/>
    </location>
</feature>
<keyword evidence="8" id="KW-1185">Reference proteome</keyword>
<dbReference type="InterPro" id="IPR046335">
    <property type="entry name" value="LacI/GalR-like_sensor"/>
</dbReference>
<dbReference type="RefSeq" id="WP_123816030.1">
    <property type="nucleotide sequence ID" value="NZ_RKQZ01000001.1"/>
</dbReference>
<dbReference type="NCBIfam" id="TIGR00229">
    <property type="entry name" value="sensory_box"/>
    <property type="match status" value="1"/>
</dbReference>
<evidence type="ECO:0000256" key="3">
    <source>
        <dbReference type="ARBA" id="ARBA00023163"/>
    </source>
</evidence>
<dbReference type="SUPFAM" id="SSF53822">
    <property type="entry name" value="Periplasmic binding protein-like I"/>
    <property type="match status" value="1"/>
</dbReference>
<evidence type="ECO:0000256" key="2">
    <source>
        <dbReference type="ARBA" id="ARBA00023125"/>
    </source>
</evidence>
<dbReference type="InterPro" id="IPR028082">
    <property type="entry name" value="Peripla_BP_I"/>
</dbReference>
<dbReference type="InterPro" id="IPR035965">
    <property type="entry name" value="PAS-like_dom_sf"/>
</dbReference>
<comment type="caution">
    <text evidence="7">The sequence shown here is derived from an EMBL/GenBank/DDBJ whole genome shotgun (WGS) entry which is preliminary data.</text>
</comment>
<dbReference type="GO" id="GO:0003700">
    <property type="term" value="F:DNA-binding transcription factor activity"/>
    <property type="evidence" value="ECO:0007669"/>
    <property type="project" value="TreeGrafter"/>
</dbReference>
<evidence type="ECO:0000259" key="5">
    <source>
        <dbReference type="Pfam" id="PF08447"/>
    </source>
</evidence>
<keyword evidence="2" id="KW-0238">DNA-binding</keyword>
<organism evidence="7 8">
    <name type="scientific">Myceligenerans xiligouense</name>
    <dbReference type="NCBI Taxonomy" id="253184"/>
    <lineage>
        <taxon>Bacteria</taxon>
        <taxon>Bacillati</taxon>
        <taxon>Actinomycetota</taxon>
        <taxon>Actinomycetes</taxon>
        <taxon>Micrococcales</taxon>
        <taxon>Promicromonosporaceae</taxon>
        <taxon>Myceligenerans</taxon>
    </lineage>
</organism>
<dbReference type="SUPFAM" id="SSF55785">
    <property type="entry name" value="PYP-like sensor domain (PAS domain)"/>
    <property type="match status" value="1"/>
</dbReference>
<gene>
    <name evidence="7" type="ORF">EDD34_3912</name>
</gene>
<dbReference type="Pfam" id="PF08447">
    <property type="entry name" value="PAS_3"/>
    <property type="match status" value="1"/>
</dbReference>
<dbReference type="InterPro" id="IPR000014">
    <property type="entry name" value="PAS"/>
</dbReference>
<reference evidence="7 8" key="1">
    <citation type="submission" date="2018-11" db="EMBL/GenBank/DDBJ databases">
        <title>Sequencing the genomes of 1000 actinobacteria strains.</title>
        <authorList>
            <person name="Klenk H.-P."/>
        </authorList>
    </citation>
    <scope>NUCLEOTIDE SEQUENCE [LARGE SCALE GENOMIC DNA]</scope>
    <source>
        <strain evidence="7 8">DSM 15700</strain>
    </source>
</reference>
<dbReference type="EMBL" id="RKQZ01000001">
    <property type="protein sequence ID" value="RPF23227.1"/>
    <property type="molecule type" value="Genomic_DNA"/>
</dbReference>
<evidence type="ECO:0000313" key="7">
    <source>
        <dbReference type="EMBL" id="RPF23227.1"/>
    </source>
</evidence>
<proteinExistence type="predicted"/>